<dbReference type="InterPro" id="IPR012677">
    <property type="entry name" value="Nucleotide-bd_a/b_plait_sf"/>
</dbReference>
<organism evidence="2 3">
    <name type="scientific">Pristionchus mayeri</name>
    <dbReference type="NCBI Taxonomy" id="1317129"/>
    <lineage>
        <taxon>Eukaryota</taxon>
        <taxon>Metazoa</taxon>
        <taxon>Ecdysozoa</taxon>
        <taxon>Nematoda</taxon>
        <taxon>Chromadorea</taxon>
        <taxon>Rhabditida</taxon>
        <taxon>Rhabditina</taxon>
        <taxon>Diplogasteromorpha</taxon>
        <taxon>Diplogasteroidea</taxon>
        <taxon>Neodiplogasteridae</taxon>
        <taxon>Pristionchus</taxon>
    </lineage>
</organism>
<name>A0AAN5CTX1_9BILA</name>
<dbReference type="Gene3D" id="3.30.70.330">
    <property type="match status" value="1"/>
</dbReference>
<proteinExistence type="predicted"/>
<evidence type="ECO:0000313" key="3">
    <source>
        <dbReference type="Proteomes" id="UP001328107"/>
    </source>
</evidence>
<gene>
    <name evidence="2" type="ORF">PMAYCL1PPCAC_20756</name>
</gene>
<dbReference type="Proteomes" id="UP001328107">
    <property type="component" value="Unassembled WGS sequence"/>
</dbReference>
<feature type="non-terminal residue" evidence="2">
    <location>
        <position position="78"/>
    </location>
</feature>
<protein>
    <recommendedName>
        <fullName evidence="4">RRM domain-containing protein</fullName>
    </recommendedName>
</protein>
<dbReference type="EMBL" id="BTRK01000004">
    <property type="protein sequence ID" value="GMR50561.1"/>
    <property type="molecule type" value="Genomic_DNA"/>
</dbReference>
<evidence type="ECO:0000256" key="1">
    <source>
        <dbReference type="SAM" id="MobiDB-lite"/>
    </source>
</evidence>
<dbReference type="SUPFAM" id="SSF54928">
    <property type="entry name" value="RNA-binding domain, RBD"/>
    <property type="match status" value="1"/>
</dbReference>
<keyword evidence="3" id="KW-1185">Reference proteome</keyword>
<accession>A0AAN5CTX1</accession>
<dbReference type="AlphaFoldDB" id="A0AAN5CTX1"/>
<comment type="caution">
    <text evidence="2">The sequence shown here is derived from an EMBL/GenBank/DDBJ whole genome shotgun (WGS) entry which is preliminary data.</text>
</comment>
<dbReference type="InterPro" id="IPR035979">
    <property type="entry name" value="RBD_domain_sf"/>
</dbReference>
<feature type="region of interest" description="Disordered" evidence="1">
    <location>
        <begin position="1"/>
        <end position="22"/>
    </location>
</feature>
<feature type="compositionally biased region" description="Low complexity" evidence="1">
    <location>
        <begin position="7"/>
        <end position="17"/>
    </location>
</feature>
<dbReference type="GO" id="GO:0003676">
    <property type="term" value="F:nucleic acid binding"/>
    <property type="evidence" value="ECO:0007669"/>
    <property type="project" value="InterPro"/>
</dbReference>
<feature type="non-terminal residue" evidence="2">
    <location>
        <position position="1"/>
    </location>
</feature>
<evidence type="ECO:0000313" key="2">
    <source>
        <dbReference type="EMBL" id="GMR50561.1"/>
    </source>
</evidence>
<evidence type="ECO:0008006" key="4">
    <source>
        <dbReference type="Google" id="ProtNLM"/>
    </source>
</evidence>
<reference evidence="3" key="1">
    <citation type="submission" date="2022-10" db="EMBL/GenBank/DDBJ databases">
        <title>Genome assembly of Pristionchus species.</title>
        <authorList>
            <person name="Yoshida K."/>
            <person name="Sommer R.J."/>
        </authorList>
    </citation>
    <scope>NUCLEOTIDE SEQUENCE [LARGE SCALE GENOMIC DNA]</scope>
    <source>
        <strain evidence="3">RS5460</strain>
    </source>
</reference>
<sequence>RLHTPKSSRSSQSSPDSRTSRCPRVGFGFINFTTKDDAARAFCSFGAHKSRFLRNKKIIIEYGRSESASVESERRFLA</sequence>